<evidence type="ECO:0000313" key="2">
    <source>
        <dbReference type="Proteomes" id="UP001558101"/>
    </source>
</evidence>
<accession>A0ABV3UR55</accession>
<dbReference type="EMBL" id="JBFQXQ010000187">
    <property type="protein sequence ID" value="MEX3175582.1"/>
    <property type="molecule type" value="Genomic_DNA"/>
</dbReference>
<comment type="caution">
    <text evidence="1">The sequence shown here is derived from an EMBL/GenBank/DDBJ whole genome shotgun (WGS) entry which is preliminary data.</text>
</comment>
<sequence length="72" mass="8000">MSKPPLFFIAAIALIAVLATQRYFNHRRSAADIDRAPVRSPLVTVSDKRGFPASHHPSRPPPHILHHAIPYA</sequence>
<feature type="non-terminal residue" evidence="1">
    <location>
        <position position="72"/>
    </location>
</feature>
<keyword evidence="2" id="KW-1185">Reference proteome</keyword>
<protein>
    <submittedName>
        <fullName evidence="1">DUF2500 domain-containing protein</fullName>
    </submittedName>
</protein>
<dbReference type="Proteomes" id="UP001558101">
    <property type="component" value="Unassembled WGS sequence"/>
</dbReference>
<gene>
    <name evidence="1" type="ORF">AB4M04_26435</name>
</gene>
<organism evidence="1 2">
    <name type="scientific">Serratia quinivorans</name>
    <dbReference type="NCBI Taxonomy" id="137545"/>
    <lineage>
        <taxon>Bacteria</taxon>
        <taxon>Pseudomonadati</taxon>
        <taxon>Pseudomonadota</taxon>
        <taxon>Gammaproteobacteria</taxon>
        <taxon>Enterobacterales</taxon>
        <taxon>Yersiniaceae</taxon>
        <taxon>Serratia</taxon>
    </lineage>
</organism>
<evidence type="ECO:0000313" key="1">
    <source>
        <dbReference type="EMBL" id="MEX3175582.1"/>
    </source>
</evidence>
<proteinExistence type="predicted"/>
<name>A0ABV3UR55_9GAMM</name>
<reference evidence="1 2" key="1">
    <citation type="submission" date="2024-07" db="EMBL/GenBank/DDBJ databases">
        <title>Genomes of novel Serratia strains from suburban soil.</title>
        <authorList>
            <person name="Markert E.X."/>
            <person name="Severe K."/>
            <person name="Severe L."/>
            <person name="Twing K.I."/>
            <person name="Ward L.M."/>
        </authorList>
    </citation>
    <scope>NUCLEOTIDE SEQUENCE [LARGE SCALE GENOMIC DNA]</scope>
    <source>
        <strain evidence="1 2">3C-UT</strain>
    </source>
</reference>